<protein>
    <submittedName>
        <fullName evidence="1">Uncharacterized protein</fullName>
    </submittedName>
</protein>
<evidence type="ECO:0000313" key="2">
    <source>
        <dbReference type="Proteomes" id="UP001497535"/>
    </source>
</evidence>
<gene>
    <name evidence="1" type="ORF">MENTE1834_LOCUS27017</name>
</gene>
<organism evidence="1 2">
    <name type="scientific">Meloidogyne enterolobii</name>
    <name type="common">Root-knot nematode worm</name>
    <name type="synonym">Meloidogyne mayaguensis</name>
    <dbReference type="NCBI Taxonomy" id="390850"/>
    <lineage>
        <taxon>Eukaryota</taxon>
        <taxon>Metazoa</taxon>
        <taxon>Ecdysozoa</taxon>
        <taxon>Nematoda</taxon>
        <taxon>Chromadorea</taxon>
        <taxon>Rhabditida</taxon>
        <taxon>Tylenchina</taxon>
        <taxon>Tylenchomorpha</taxon>
        <taxon>Tylenchoidea</taxon>
        <taxon>Meloidogynidae</taxon>
        <taxon>Meloidogyninae</taxon>
        <taxon>Meloidogyne</taxon>
    </lineage>
</organism>
<dbReference type="EMBL" id="CAVMJV010000039">
    <property type="protein sequence ID" value="CAK5079875.1"/>
    <property type="molecule type" value="Genomic_DNA"/>
</dbReference>
<name>A0ACB0ZLB9_MELEN</name>
<sequence length="89" mass="10343">MPTFITIRCLSATCCTVTVLIAPGPLFFNWSHLMGFPRLCLITGSDLLNFNFKYFNSLLAYSVHALVFFYFIFLFLKNPKNYCFLIFFS</sequence>
<dbReference type="Proteomes" id="UP001497535">
    <property type="component" value="Unassembled WGS sequence"/>
</dbReference>
<reference evidence="1" key="1">
    <citation type="submission" date="2023-11" db="EMBL/GenBank/DDBJ databases">
        <authorList>
            <person name="Poullet M."/>
        </authorList>
    </citation>
    <scope>NUCLEOTIDE SEQUENCE</scope>
    <source>
        <strain evidence="1">E1834</strain>
    </source>
</reference>
<keyword evidence="2" id="KW-1185">Reference proteome</keyword>
<evidence type="ECO:0000313" key="1">
    <source>
        <dbReference type="EMBL" id="CAK5079875.1"/>
    </source>
</evidence>
<accession>A0ACB0ZLB9</accession>
<comment type="caution">
    <text evidence="1">The sequence shown here is derived from an EMBL/GenBank/DDBJ whole genome shotgun (WGS) entry which is preliminary data.</text>
</comment>
<proteinExistence type="predicted"/>